<dbReference type="Proteomes" id="UP000184203">
    <property type="component" value="Unassembled WGS sequence"/>
</dbReference>
<keyword evidence="2" id="KW-1185">Reference proteome</keyword>
<accession>A0A1M6YNP7</accession>
<evidence type="ECO:0000313" key="1">
    <source>
        <dbReference type="EMBL" id="SHL19827.1"/>
    </source>
</evidence>
<organism evidence="1 2">
    <name type="scientific">Haladaptatus paucihalophilus DX253</name>
    <dbReference type="NCBI Taxonomy" id="797209"/>
    <lineage>
        <taxon>Archaea</taxon>
        <taxon>Methanobacteriati</taxon>
        <taxon>Methanobacteriota</taxon>
        <taxon>Stenosarchaea group</taxon>
        <taxon>Halobacteria</taxon>
        <taxon>Halobacteriales</taxon>
        <taxon>Haladaptataceae</taxon>
        <taxon>Haladaptatus</taxon>
    </lineage>
</organism>
<reference evidence="2" key="1">
    <citation type="submission" date="2016-11" db="EMBL/GenBank/DDBJ databases">
        <authorList>
            <person name="Varghese N."/>
            <person name="Submissions S."/>
        </authorList>
    </citation>
    <scope>NUCLEOTIDE SEQUENCE [LARGE SCALE GENOMIC DNA]</scope>
    <source>
        <strain evidence="2">DX253</strain>
    </source>
</reference>
<evidence type="ECO:0000313" key="2">
    <source>
        <dbReference type="Proteomes" id="UP000184203"/>
    </source>
</evidence>
<proteinExistence type="predicted"/>
<dbReference type="EMBL" id="FRAN01000005">
    <property type="protein sequence ID" value="SHL19827.1"/>
    <property type="molecule type" value="Genomic_DNA"/>
</dbReference>
<name>A0A1M6YNP7_HALPU</name>
<gene>
    <name evidence="1" type="ORF">SAMN05444342_3228</name>
</gene>
<dbReference type="AlphaFoldDB" id="A0A1M6YNP7"/>
<sequence>MGFNQFVLQRIISWIPRTHMRAPVIDGVNLSFVEKESDGVAVRLDDLRVIFPEVVRVGDPDERLFGCHVSSFGTWHQNPSLKRIYVTPVSVGGTFL</sequence>
<protein>
    <submittedName>
        <fullName evidence="1">Uncharacterized protein</fullName>
    </submittedName>
</protein>